<dbReference type="RefSeq" id="XP_067822687.1">
    <property type="nucleotide sequence ID" value="XM_067966460.1"/>
</dbReference>
<protein>
    <submittedName>
        <fullName evidence="2">Uncharacterized protein</fullName>
    </submittedName>
</protein>
<dbReference type="PANTHER" id="PTHR31691:SF1">
    <property type="entry name" value="ROTATIN"/>
    <property type="match status" value="1"/>
</dbReference>
<dbReference type="GO" id="GO:0005813">
    <property type="term" value="C:centrosome"/>
    <property type="evidence" value="ECO:0007669"/>
    <property type="project" value="InterPro"/>
</dbReference>
<dbReference type="OrthoDB" id="428850at2759"/>
<dbReference type="SUPFAM" id="SSF48371">
    <property type="entry name" value="ARM repeat"/>
    <property type="match status" value="1"/>
</dbReference>
<evidence type="ECO:0000256" key="1">
    <source>
        <dbReference type="SAM" id="MobiDB-lite"/>
    </source>
</evidence>
<dbReference type="EMBL" id="SHOA02000001">
    <property type="protein sequence ID" value="TDH73188.1"/>
    <property type="molecule type" value="Genomic_DNA"/>
</dbReference>
<dbReference type="GO" id="GO:0036064">
    <property type="term" value="C:ciliary basal body"/>
    <property type="evidence" value="ECO:0007669"/>
    <property type="project" value="InterPro"/>
</dbReference>
<dbReference type="InterPro" id="IPR016024">
    <property type="entry name" value="ARM-type_fold"/>
</dbReference>
<feature type="region of interest" description="Disordered" evidence="1">
    <location>
        <begin position="1"/>
        <end position="20"/>
    </location>
</feature>
<keyword evidence="3" id="KW-1185">Reference proteome</keyword>
<organism evidence="2 3">
    <name type="scientific">Bremia lactucae</name>
    <name type="common">Lettuce downy mildew</name>
    <dbReference type="NCBI Taxonomy" id="4779"/>
    <lineage>
        <taxon>Eukaryota</taxon>
        <taxon>Sar</taxon>
        <taxon>Stramenopiles</taxon>
        <taxon>Oomycota</taxon>
        <taxon>Peronosporomycetes</taxon>
        <taxon>Peronosporales</taxon>
        <taxon>Peronosporaceae</taxon>
        <taxon>Bremia</taxon>
    </lineage>
</organism>
<proteinExistence type="predicted"/>
<sequence length="2050" mass="231393">MKCASMDSKNNEQATIPDDNPKAKVNQLIINTVVSTPAPKVEVLEARGWRFAQVALVPVDDQFLFEFEVKIQLRTEIQEIVAACAMFRNELLRNFPAEVFLQRPIILQYLLHLIQQPILPERSPPRIIQKGSDDTIEGAMAVAMGVNYFDEVLNETFAARRRNFTGAVIMASLKAIESFLYALKLSTQICLDPAYVVYAPTKPMEERLDTDNTRRVMYPRVKEAESKNCRLEQFSLSGAIYKIFLNFLPLLRSARHPRLHLLNLLCFALPDLPEKSFKDLISESNMQELNSLRLEHILDMLSGICRPVMQDQSRWIMVDKELELTVSMTWKLVELVLRLLRLYPPSQYYVEGIETKAESSKKGMKIREKGHIKIPQALWEAVKSWVANPVFLKLATRDWKDESIAEELSQIDATIPAFIKLKNSSRQDAKLILKFISYAEAHREQLLNFCSCERAAILTLCIAKKTIQARWAFSDKKVQAIADATLLTIWFALTLKDDKVPIEEDFDTIQYILCELLSGKDRNQASKPHNTMKFYFFRGLNTLVESISTDNVLRSSDSRYQLLSKALCGPKVLTLVLLELAKNNDEVGDEADFAVFWILLRTTLHQLAGSFSDKVAHLEPVVPLLQHFAYIELSEDSSHEQRLTQPHLAKVLNQIETNVPDNRRILLISRCLLHVSSHIRKAASFKILRLLAQISPSCAEWISKYEEIRDDPFYETFAHNDKQVNLETSLLEVPLPVSQASMYHPSESELSSQLSKLSHLVHVISKTTLSFDGMKEAALKELIVFIEMASVEMFRLLEELNKLTELMDLLRGMLQIKAGQEHSSIIQYSLLLLRTLLLRSRLLRSAIQHASDFMTLLLPFIFHPSASIRALMYYIILLLTCSADNFIPNRVPVDLTNNALATTNEDAKVPDLLKSSFGLYSSRWTRCCLVTCSLQKIQAHFDVATKETDTMWLQEVQKIIHETPMSYQSDKEKLEDMHSRELNAILEAEYAVVAQKLRDAPSHGMCLNALYYMMMMCRACRFNRDCFIKDWEVNFERFFAKPPKSERDEVILGAILSTLSVMIGNLTRAEQLRILVVVKRRVLPLLKRSESICFSLQVARLLLNLSESNIHDLFLSLAADTDIISTICLKYSTMYATEPSLHGLMLEILLRFARGMNDKAVPCLSPPSRAKICKRLSEMLSPLLTIVCHHRIPGSFQGRNVFAIASQCMIEILRTLPHDSLLASDIPLQHTDSRLLLDGSWATRFLFDHVSHIRELGFYANVQTASSNVPSVRVVEMALETSYDVLESDAVRAAACTVVTQEILRYHERPPDDQAAFFTTLHGSAFTENLLRLFSGLFKGDKLLVRATSAFTRQVRVLYVQKDRLIAHVGNMQEELKKADRNVGIYTLLIQALSLREWKDKCNRFSSSFMHLFVCDEHAWRRTLLPAIFDTLVELLHLLQNICRDGGSEQATFFLLHTILQYQLVQLIQDVYVSIDDTLSLALRRRHYEVLDLSAGTLGILLVQVCNGINDTGSKELDTPISSSFGAELMTTVTNLLSSQHPIEFRVSISRIIAAVGAAKPHNEECFSNAYNLYTPLLISISIDWSNTSVINALSCAVFDLYEEVAAFSPRADSTCKSDVQDRAFPLASIRRVACALQILVETNSAALSLVQLKREISFALGIIKASFSAIRIAGGFGGKRGKHTNSSFSSLDAYVHDLCGRIQIHMDVVSSIIGGNEECQRMAKVRASVGVESFFLGCLTLTHFYCLKDEGLLRVILSNWNFMKTAHVHGSQVMLRALCLVANYIYGNDNAQVSLLISLPSGSSTLLSLLFDLVSQRSAVRCQGTHRDRAASEADLALSNAACQVLKAALVNVECVSPSIKTGLITKLLHSLQDRMKQARQTSKTNQREKENLAFVLGVLCSIASTEEGARFLYTSLAGTALSLMFDDILHLLDMAIQRNGFLFLRNLSLSRVTKIHFAMWKELLDPIINLYIHASDSNNFDSIAYEYLSIALWALVYDNQKARALMLSKPATLQSLKRILSSQTCGKLFSADTMKNLQRALLLIEARS</sequence>
<name>A0A976IK17_BRELC</name>
<gene>
    <name evidence="2" type="ORF">CCR75_008408</name>
</gene>
<dbReference type="KEGG" id="blac:94352131"/>
<dbReference type="Proteomes" id="UP000294530">
    <property type="component" value="Unassembled WGS sequence"/>
</dbReference>
<dbReference type="PANTHER" id="PTHR31691">
    <property type="entry name" value="ROTATIN"/>
    <property type="match status" value="1"/>
</dbReference>
<dbReference type="GO" id="GO:0044782">
    <property type="term" value="P:cilium organization"/>
    <property type="evidence" value="ECO:0007669"/>
    <property type="project" value="InterPro"/>
</dbReference>
<comment type="caution">
    <text evidence="2">The sequence shown here is derived from an EMBL/GenBank/DDBJ whole genome shotgun (WGS) entry which is preliminary data.</text>
</comment>
<reference evidence="2 3" key="1">
    <citation type="journal article" date="2021" name="Genome Biol.">
        <title>AFLAP: assembly-free linkage analysis pipeline using k-mers from genome sequencing data.</title>
        <authorList>
            <person name="Fletcher K."/>
            <person name="Zhang L."/>
            <person name="Gil J."/>
            <person name="Han R."/>
            <person name="Cavanaugh K."/>
            <person name="Michelmore R."/>
        </authorList>
    </citation>
    <scope>NUCLEOTIDE SEQUENCE [LARGE SCALE GENOMIC DNA]</scope>
    <source>
        <strain evidence="2 3">SF5</strain>
    </source>
</reference>
<dbReference type="InterPro" id="IPR030791">
    <property type="entry name" value="Rotatin"/>
</dbReference>
<dbReference type="GeneID" id="94352131"/>
<evidence type="ECO:0000313" key="2">
    <source>
        <dbReference type="EMBL" id="TDH73188.1"/>
    </source>
</evidence>
<evidence type="ECO:0000313" key="3">
    <source>
        <dbReference type="Proteomes" id="UP000294530"/>
    </source>
</evidence>
<accession>A0A976IK17</accession>